<dbReference type="InterPro" id="IPR002314">
    <property type="entry name" value="aa-tRNA-synt_IIb"/>
</dbReference>
<dbReference type="GO" id="GO:0005739">
    <property type="term" value="C:mitochondrion"/>
    <property type="evidence" value="ECO:0007669"/>
    <property type="project" value="TreeGrafter"/>
</dbReference>
<dbReference type="GO" id="GO:0004827">
    <property type="term" value="F:proline-tRNA ligase activity"/>
    <property type="evidence" value="ECO:0007669"/>
    <property type="project" value="UniProtKB-EC"/>
</dbReference>
<dbReference type="Gene3D" id="3.40.50.800">
    <property type="entry name" value="Anticodon-binding domain"/>
    <property type="match status" value="1"/>
</dbReference>
<comment type="subcellular location">
    <subcellularLocation>
        <location evidence="1">Cytoplasm</location>
    </subcellularLocation>
</comment>
<keyword evidence="5" id="KW-0963">Cytoplasm</keyword>
<keyword evidence="6" id="KW-0436">Ligase</keyword>
<keyword evidence="10" id="KW-0030">Aminoacyl-tRNA synthetase</keyword>
<evidence type="ECO:0000256" key="10">
    <source>
        <dbReference type="ARBA" id="ARBA00023146"/>
    </source>
</evidence>
<dbReference type="EC" id="6.1.1.15" evidence="4"/>
<keyword evidence="8" id="KW-0067">ATP-binding</keyword>
<proteinExistence type="inferred from homology"/>
<dbReference type="Gene3D" id="3.30.930.10">
    <property type="entry name" value="Bira Bifunctional Protein, Domain 2"/>
    <property type="match status" value="2"/>
</dbReference>
<dbReference type="Proteomes" id="UP000039046">
    <property type="component" value="Unassembled WGS sequence"/>
</dbReference>
<dbReference type="FunFam" id="3.30.930.10:FF:000066">
    <property type="entry name" value="Proline--tRNA ligase"/>
    <property type="match status" value="1"/>
</dbReference>
<evidence type="ECO:0000313" key="15">
    <source>
        <dbReference type="Proteomes" id="UP000039046"/>
    </source>
</evidence>
<dbReference type="SUPFAM" id="SSF55681">
    <property type="entry name" value="Class II aaRS and biotin synthetases"/>
    <property type="match status" value="1"/>
</dbReference>
<keyword evidence="9" id="KW-0648">Protein biosynthesis</keyword>
<dbReference type="SUPFAM" id="SSF52954">
    <property type="entry name" value="Class II aaRS ABD-related"/>
    <property type="match status" value="1"/>
</dbReference>
<organism evidence="14 15">
    <name type="scientific">[Torrubiella] hemipterigena</name>
    <dbReference type="NCBI Taxonomy" id="1531966"/>
    <lineage>
        <taxon>Eukaryota</taxon>
        <taxon>Fungi</taxon>
        <taxon>Dikarya</taxon>
        <taxon>Ascomycota</taxon>
        <taxon>Pezizomycotina</taxon>
        <taxon>Sordariomycetes</taxon>
        <taxon>Hypocreomycetidae</taxon>
        <taxon>Hypocreales</taxon>
        <taxon>Clavicipitaceae</taxon>
        <taxon>Clavicipitaceae incertae sedis</taxon>
        <taxon>'Torrubiella' clade</taxon>
    </lineage>
</organism>
<gene>
    <name evidence="14" type="ORF">VHEMI08963</name>
</gene>
<evidence type="ECO:0000256" key="4">
    <source>
        <dbReference type="ARBA" id="ARBA00012831"/>
    </source>
</evidence>
<evidence type="ECO:0000256" key="11">
    <source>
        <dbReference type="ARBA" id="ARBA00029731"/>
    </source>
</evidence>
<dbReference type="InterPro" id="IPR050062">
    <property type="entry name" value="Pro-tRNA_synthetase"/>
</dbReference>
<evidence type="ECO:0000256" key="6">
    <source>
        <dbReference type="ARBA" id="ARBA00022598"/>
    </source>
</evidence>
<dbReference type="Pfam" id="PF00587">
    <property type="entry name" value="tRNA-synt_2b"/>
    <property type="match status" value="1"/>
</dbReference>
<dbReference type="STRING" id="1531966.A0A0A1T8E6"/>
<protein>
    <recommendedName>
        <fullName evidence="4">proline--tRNA ligase</fullName>
        <ecNumber evidence="4">6.1.1.15</ecNumber>
    </recommendedName>
    <alternativeName>
        <fullName evidence="11">Prolyl-tRNA synthetase</fullName>
    </alternativeName>
</protein>
<dbReference type="PANTHER" id="PTHR42753:SF2">
    <property type="entry name" value="PROLINE--TRNA LIGASE"/>
    <property type="match status" value="1"/>
</dbReference>
<dbReference type="GO" id="GO:0005524">
    <property type="term" value="F:ATP binding"/>
    <property type="evidence" value="ECO:0007669"/>
    <property type="project" value="UniProtKB-KW"/>
</dbReference>
<evidence type="ECO:0000256" key="3">
    <source>
        <dbReference type="ARBA" id="ARBA00011738"/>
    </source>
</evidence>
<evidence type="ECO:0000259" key="13">
    <source>
        <dbReference type="PROSITE" id="PS50862"/>
    </source>
</evidence>
<dbReference type="OrthoDB" id="10267474at2759"/>
<dbReference type="GO" id="GO:0006433">
    <property type="term" value="P:prolyl-tRNA aminoacylation"/>
    <property type="evidence" value="ECO:0007669"/>
    <property type="project" value="InterPro"/>
</dbReference>
<name>A0A0A1T8E6_9HYPO</name>
<reference evidence="14 15" key="1">
    <citation type="journal article" date="2015" name="Genome Announc.">
        <title>Draft Genome Sequence and Gene Annotation of the Entomopathogenic Fungus Verticillium hemipterigenum.</title>
        <authorList>
            <person name="Horn F."/>
            <person name="Habel A."/>
            <person name="Scharf D.H."/>
            <person name="Dworschak J."/>
            <person name="Brakhage A.A."/>
            <person name="Guthke R."/>
            <person name="Hertweck C."/>
            <person name="Linde J."/>
        </authorList>
    </citation>
    <scope>NUCLEOTIDE SEQUENCE [LARGE SCALE GENOMIC DNA]</scope>
</reference>
<evidence type="ECO:0000256" key="1">
    <source>
        <dbReference type="ARBA" id="ARBA00004496"/>
    </source>
</evidence>
<comment type="subunit">
    <text evidence="3">Homodimer.</text>
</comment>
<dbReference type="InterPro" id="IPR045864">
    <property type="entry name" value="aa-tRNA-synth_II/BPL/LPL"/>
</dbReference>
<keyword evidence="15" id="KW-1185">Reference proteome</keyword>
<comment type="similarity">
    <text evidence="2">Belongs to the class-II aminoacyl-tRNA synthetase family.</text>
</comment>
<dbReference type="InterPro" id="IPR002316">
    <property type="entry name" value="Pro-tRNA-ligase_IIa"/>
</dbReference>
<dbReference type="PANTHER" id="PTHR42753">
    <property type="entry name" value="MITOCHONDRIAL RIBOSOME PROTEIN L39/PROLYL-TRNA LIGASE FAMILY MEMBER"/>
    <property type="match status" value="1"/>
</dbReference>
<dbReference type="AlphaFoldDB" id="A0A0A1T8E6"/>
<dbReference type="InterPro" id="IPR036621">
    <property type="entry name" value="Anticodon-bd_dom_sf"/>
</dbReference>
<evidence type="ECO:0000256" key="8">
    <source>
        <dbReference type="ARBA" id="ARBA00022840"/>
    </source>
</evidence>
<dbReference type="PROSITE" id="PS50862">
    <property type="entry name" value="AA_TRNA_LIGASE_II"/>
    <property type="match status" value="1"/>
</dbReference>
<dbReference type="InterPro" id="IPR004154">
    <property type="entry name" value="Anticodon-bd"/>
</dbReference>
<dbReference type="EMBL" id="CDHN01000005">
    <property type="protein sequence ID" value="CEJ93371.1"/>
    <property type="molecule type" value="Genomic_DNA"/>
</dbReference>
<evidence type="ECO:0000256" key="9">
    <source>
        <dbReference type="ARBA" id="ARBA00022917"/>
    </source>
</evidence>
<accession>A0A0A1T8E6</accession>
<keyword evidence="7" id="KW-0547">Nucleotide-binding</keyword>
<dbReference type="PRINTS" id="PR01046">
    <property type="entry name" value="TRNASYNTHPRO"/>
</dbReference>
<evidence type="ECO:0000256" key="7">
    <source>
        <dbReference type="ARBA" id="ARBA00022741"/>
    </source>
</evidence>
<dbReference type="Pfam" id="PF03129">
    <property type="entry name" value="HGTP_anticodon"/>
    <property type="match status" value="1"/>
</dbReference>
<feature type="domain" description="Aminoacyl-transfer RNA synthetases class-II family profile" evidence="13">
    <location>
        <begin position="80"/>
        <end position="481"/>
    </location>
</feature>
<dbReference type="HOGENOM" id="CLU_016739_2_2_1"/>
<dbReference type="InterPro" id="IPR006195">
    <property type="entry name" value="aa-tRNA-synth_II"/>
</dbReference>
<evidence type="ECO:0000256" key="2">
    <source>
        <dbReference type="ARBA" id="ARBA00008226"/>
    </source>
</evidence>
<evidence type="ECO:0000256" key="5">
    <source>
        <dbReference type="ARBA" id="ARBA00022490"/>
    </source>
</evidence>
<sequence length="580" mass="64453">MIPRQHMAARLRPLVFITPTRCFSHASTCYAAQARASLSKFWVPTGGISETDHESGHAKLIRAGFLRQTQSGIFHLLPLGVRVQDKIAKMIDKHMEYIGASRLAMSSLTTEDLWRKSGRFENIASELFQLQDRKEMKFMLGPTHEEEITTLVASTLKSYKDLPIRLYQTTRKYRDEARPRQGLLRSREFIMKDMYSFDTTYEGAIEAYKDVSSAYRAIFAELKVPILIAEASSGDMGGDHSHEYHLTNDIGEDTVAHCKSCGYTANDEVAATRALTDTINPPTSADEFLVWRGITKDRKTLINAWYPLKNGENKGTNTHALKAAVSDLDTSITDPVSAWAEALASHPDAKLVNVLDYRLALSFDTFKAQLPILPANMTHSTPPTTSVTVSKDQPIDLLPITANDPCPRCADGTLSIHRALELGHTFYLGTRYSIPLEAYTTLPENPSEPVPLQMGCYGIGVSRILAAVAEHKADDKGLNWPRSIAPYEVIMIPTSTTTEEIDQLQDSLSETADVVIDDRKKAFGWKMQDADLTGYPVIVVIGKAWKTNKECEVQCRALGIKESVAAAALPEFVRKLLDQL</sequence>
<evidence type="ECO:0000313" key="14">
    <source>
        <dbReference type="EMBL" id="CEJ93371.1"/>
    </source>
</evidence>
<evidence type="ECO:0000256" key="12">
    <source>
        <dbReference type="ARBA" id="ARBA00047671"/>
    </source>
</evidence>
<comment type="catalytic activity">
    <reaction evidence="12">
        <text>tRNA(Pro) + L-proline + ATP = L-prolyl-tRNA(Pro) + AMP + diphosphate</text>
        <dbReference type="Rhea" id="RHEA:14305"/>
        <dbReference type="Rhea" id="RHEA-COMP:9700"/>
        <dbReference type="Rhea" id="RHEA-COMP:9702"/>
        <dbReference type="ChEBI" id="CHEBI:30616"/>
        <dbReference type="ChEBI" id="CHEBI:33019"/>
        <dbReference type="ChEBI" id="CHEBI:60039"/>
        <dbReference type="ChEBI" id="CHEBI:78442"/>
        <dbReference type="ChEBI" id="CHEBI:78532"/>
        <dbReference type="ChEBI" id="CHEBI:456215"/>
        <dbReference type="EC" id="6.1.1.15"/>
    </reaction>
</comment>